<keyword evidence="3" id="KW-1185">Reference proteome</keyword>
<name>A0ABN9P9V8_9DINO</name>
<protein>
    <submittedName>
        <fullName evidence="2">Uncharacterized protein</fullName>
    </submittedName>
</protein>
<evidence type="ECO:0000313" key="2">
    <source>
        <dbReference type="EMBL" id="CAK0788043.1"/>
    </source>
</evidence>
<feature type="compositionally biased region" description="Low complexity" evidence="1">
    <location>
        <begin position="183"/>
        <end position="202"/>
    </location>
</feature>
<feature type="region of interest" description="Disordered" evidence="1">
    <location>
        <begin position="67"/>
        <end position="355"/>
    </location>
</feature>
<gene>
    <name evidence="2" type="ORF">PCOR1329_LOCUS15</name>
</gene>
<organism evidence="2 3">
    <name type="scientific">Prorocentrum cordatum</name>
    <dbReference type="NCBI Taxonomy" id="2364126"/>
    <lineage>
        <taxon>Eukaryota</taxon>
        <taxon>Sar</taxon>
        <taxon>Alveolata</taxon>
        <taxon>Dinophyceae</taxon>
        <taxon>Prorocentrales</taxon>
        <taxon>Prorocentraceae</taxon>
        <taxon>Prorocentrum</taxon>
    </lineage>
</organism>
<dbReference type="EMBL" id="CAUYUJ010000001">
    <property type="protein sequence ID" value="CAK0788043.1"/>
    <property type="molecule type" value="Genomic_DNA"/>
</dbReference>
<feature type="compositionally biased region" description="Basic residues" evidence="1">
    <location>
        <begin position="260"/>
        <end position="280"/>
    </location>
</feature>
<feature type="compositionally biased region" description="Low complexity" evidence="1">
    <location>
        <begin position="69"/>
        <end position="88"/>
    </location>
</feature>
<feature type="compositionally biased region" description="Low complexity" evidence="1">
    <location>
        <begin position="136"/>
        <end position="153"/>
    </location>
</feature>
<evidence type="ECO:0000313" key="3">
    <source>
        <dbReference type="Proteomes" id="UP001189429"/>
    </source>
</evidence>
<feature type="compositionally biased region" description="Low complexity" evidence="1">
    <location>
        <begin position="111"/>
        <end position="124"/>
    </location>
</feature>
<feature type="compositionally biased region" description="Low complexity" evidence="1">
    <location>
        <begin position="163"/>
        <end position="177"/>
    </location>
</feature>
<evidence type="ECO:0000256" key="1">
    <source>
        <dbReference type="SAM" id="MobiDB-lite"/>
    </source>
</evidence>
<proteinExistence type="predicted"/>
<sequence>MEMPPTITGAREPPYKAALAAVTAGQAEHSQKPWRLRCDVATDAGLRSLAEDGGSLLEQLLDANTHVKAPAPAEETEALAAREAPVAPAKEELAFAEGGAAPEPGPEPEVPEAAAAPPRQPAAGVPRSPCRGGLQALPALLPGVPARLPPLAADLGSVGPAAPTRTLQPLPQQEQPQRPQPLQPQQRQQPLRTWGTPAAHPEQQPPQQQPPEQAAQPEVMEEQLEPELQGSPAIEPVTPTESSHSRTASSAARSGMPPGGRRRRPRRAGPRSARGSRRRWSLSGRRSACGRTPRSPRCRRQESSRASATRSSRRPTWKRATLTLLRAAGPQRHTRPTSPCTLWSDSSSSSGSIQN</sequence>
<feature type="compositionally biased region" description="Low complexity" evidence="1">
    <location>
        <begin position="344"/>
        <end position="355"/>
    </location>
</feature>
<feature type="compositionally biased region" description="Low complexity" evidence="1">
    <location>
        <begin position="245"/>
        <end position="256"/>
    </location>
</feature>
<accession>A0ABN9P9V8</accession>
<comment type="caution">
    <text evidence="2">The sequence shown here is derived from an EMBL/GenBank/DDBJ whole genome shotgun (WGS) entry which is preliminary data.</text>
</comment>
<dbReference type="Proteomes" id="UP001189429">
    <property type="component" value="Unassembled WGS sequence"/>
</dbReference>
<reference evidence="2" key="1">
    <citation type="submission" date="2023-10" db="EMBL/GenBank/DDBJ databases">
        <authorList>
            <person name="Chen Y."/>
            <person name="Shah S."/>
            <person name="Dougan E. K."/>
            <person name="Thang M."/>
            <person name="Chan C."/>
        </authorList>
    </citation>
    <scope>NUCLEOTIDE SEQUENCE [LARGE SCALE GENOMIC DNA]</scope>
</reference>